<dbReference type="RefSeq" id="WP_341876209.1">
    <property type="nucleotide sequence ID" value="NZ_CP121687.1"/>
</dbReference>
<keyword evidence="1" id="KW-0560">Oxidoreductase</keyword>
<accession>A0ABZ2Y1J6</accession>
<dbReference type="PANTHER" id="PTHR43366">
    <property type="entry name" value="PYRUVATE SYNTHASE SUBUNIT PORC"/>
    <property type="match status" value="1"/>
</dbReference>
<gene>
    <name evidence="3" type="ORF">QBE51_10385</name>
</gene>
<dbReference type="Proteomes" id="UP001486565">
    <property type="component" value="Chromosome"/>
</dbReference>
<protein>
    <submittedName>
        <fullName evidence="3">2-oxoacid:acceptor oxidoreductase family protein</fullName>
    </submittedName>
</protein>
<evidence type="ECO:0000313" key="3">
    <source>
        <dbReference type="EMBL" id="WZL69201.1"/>
    </source>
</evidence>
<reference evidence="3 4" key="1">
    <citation type="submission" date="2023-03" db="EMBL/GenBank/DDBJ databases">
        <title>Novel Species.</title>
        <authorList>
            <person name="Ma S."/>
        </authorList>
    </citation>
    <scope>NUCLEOTIDE SEQUENCE [LARGE SCALE GENOMIC DNA]</scope>
    <source>
        <strain evidence="3 4">LIND6LT2</strain>
    </source>
</reference>
<dbReference type="SUPFAM" id="SSF53323">
    <property type="entry name" value="Pyruvate-ferredoxin oxidoreductase, PFOR, domain III"/>
    <property type="match status" value="1"/>
</dbReference>
<evidence type="ECO:0000256" key="1">
    <source>
        <dbReference type="ARBA" id="ARBA00023002"/>
    </source>
</evidence>
<dbReference type="InterPro" id="IPR019752">
    <property type="entry name" value="Pyrv/ketoisovalerate_OxRed_cat"/>
</dbReference>
<dbReference type="NCBIfam" id="TIGR02175">
    <property type="entry name" value="PorC_KorC"/>
    <property type="match status" value="1"/>
</dbReference>
<evidence type="ECO:0000313" key="4">
    <source>
        <dbReference type="Proteomes" id="UP001486565"/>
    </source>
</evidence>
<dbReference type="InterPro" id="IPR051626">
    <property type="entry name" value="Oxidoreductase_gamma_subunit"/>
</dbReference>
<dbReference type="PANTHER" id="PTHR43366:SF1">
    <property type="entry name" value="PYRUVATE SYNTHASE SUBUNIT PORC"/>
    <property type="match status" value="1"/>
</dbReference>
<dbReference type="InterPro" id="IPR011894">
    <property type="entry name" value="PorC_KorC"/>
</dbReference>
<organism evidence="3 4">
    <name type="scientific">Defluviitalea saccharophila</name>
    <dbReference type="NCBI Taxonomy" id="879970"/>
    <lineage>
        <taxon>Bacteria</taxon>
        <taxon>Bacillati</taxon>
        <taxon>Bacillota</taxon>
        <taxon>Clostridia</taxon>
        <taxon>Lachnospirales</taxon>
        <taxon>Defluviitaleaceae</taxon>
        <taxon>Defluviitalea</taxon>
    </lineage>
</organism>
<name>A0ABZ2Y1J6_9FIRM</name>
<proteinExistence type="predicted"/>
<evidence type="ECO:0000259" key="2">
    <source>
        <dbReference type="Pfam" id="PF01558"/>
    </source>
</evidence>
<dbReference type="EMBL" id="CP121687">
    <property type="protein sequence ID" value="WZL69201.1"/>
    <property type="molecule type" value="Genomic_DNA"/>
</dbReference>
<dbReference type="InterPro" id="IPR002869">
    <property type="entry name" value="Pyrv_flavodox_OxRed_cen"/>
</dbReference>
<dbReference type="Pfam" id="PF01558">
    <property type="entry name" value="POR"/>
    <property type="match status" value="1"/>
</dbReference>
<sequence length="182" mass="19954">MIEIRWHGRGGQGSFTASRILGAAASLYGNKYSLAFPSFGPERRGAPITAFTKIDDTKIRDRSEIKHCDYIVVLDETLFTPSFFQDLKPGGRILINTAWGERYKEISQDLIVTFDAEAIAQEILGKPVTNTAMIGALLGISEIIPIEAGAEGINNEFSPILAEKNIRVLKKAYEMIKGGGYA</sequence>
<dbReference type="Gene3D" id="3.40.920.10">
    <property type="entry name" value="Pyruvate-ferredoxin oxidoreductase, PFOR, domain III"/>
    <property type="match status" value="1"/>
</dbReference>
<feature type="domain" description="Pyruvate/ketoisovalerate oxidoreductase catalytic" evidence="2">
    <location>
        <begin position="10"/>
        <end position="174"/>
    </location>
</feature>
<keyword evidence="4" id="KW-1185">Reference proteome</keyword>